<dbReference type="InterPro" id="IPR015797">
    <property type="entry name" value="NUDIX_hydrolase-like_dom_sf"/>
</dbReference>
<dbReference type="InterPro" id="IPR000086">
    <property type="entry name" value="NUDIX_hydrolase_dom"/>
</dbReference>
<dbReference type="OrthoDB" id="9806150at2"/>
<dbReference type="PANTHER" id="PTHR11839">
    <property type="entry name" value="UDP/ADP-SUGAR PYROPHOSPHATASE"/>
    <property type="match status" value="1"/>
</dbReference>
<gene>
    <name evidence="3" type="ORF">CLV63_1343</name>
</gene>
<name>A0A2P8CNH6_9ACTN</name>
<accession>A0A2P8CNH6</accession>
<evidence type="ECO:0000256" key="1">
    <source>
        <dbReference type="ARBA" id="ARBA00022801"/>
    </source>
</evidence>
<dbReference type="Proteomes" id="UP000240542">
    <property type="component" value="Unassembled WGS sequence"/>
</dbReference>
<dbReference type="AlphaFoldDB" id="A0A2P8CNH6"/>
<dbReference type="CDD" id="cd24158">
    <property type="entry name" value="NUDIX_ADPRase_Rv1700"/>
    <property type="match status" value="1"/>
</dbReference>
<keyword evidence="4" id="KW-1185">Reference proteome</keyword>
<evidence type="ECO:0000313" key="4">
    <source>
        <dbReference type="Proteomes" id="UP000240542"/>
    </source>
</evidence>
<dbReference type="GO" id="GO:0005829">
    <property type="term" value="C:cytosol"/>
    <property type="evidence" value="ECO:0007669"/>
    <property type="project" value="TreeGrafter"/>
</dbReference>
<comment type="caution">
    <text evidence="3">The sequence shown here is derived from an EMBL/GenBank/DDBJ whole genome shotgun (WGS) entry which is preliminary data.</text>
</comment>
<protein>
    <submittedName>
        <fullName evidence="3">ADP-ribose pyrophosphatase</fullName>
    </submittedName>
</protein>
<dbReference type="PROSITE" id="PS51462">
    <property type="entry name" value="NUDIX"/>
    <property type="match status" value="1"/>
</dbReference>
<proteinExistence type="predicted"/>
<dbReference type="SUPFAM" id="SSF55811">
    <property type="entry name" value="Nudix"/>
    <property type="match status" value="1"/>
</dbReference>
<dbReference type="GO" id="GO:0019693">
    <property type="term" value="P:ribose phosphate metabolic process"/>
    <property type="evidence" value="ECO:0007669"/>
    <property type="project" value="TreeGrafter"/>
</dbReference>
<dbReference type="PANTHER" id="PTHR11839:SF31">
    <property type="entry name" value="ADP-RIBOSE PYROPHOSPHATASE"/>
    <property type="match status" value="1"/>
</dbReference>
<keyword evidence="1" id="KW-0378">Hydrolase</keyword>
<feature type="domain" description="Nudix hydrolase" evidence="2">
    <location>
        <begin position="49"/>
        <end position="185"/>
    </location>
</feature>
<reference evidence="3 4" key="1">
    <citation type="submission" date="2018-03" db="EMBL/GenBank/DDBJ databases">
        <title>Genomic Encyclopedia of Archaeal and Bacterial Type Strains, Phase II (KMG-II): from individual species to whole genera.</title>
        <authorList>
            <person name="Goeker M."/>
        </authorList>
    </citation>
    <scope>NUCLEOTIDE SEQUENCE [LARGE SCALE GENOMIC DNA]</scope>
    <source>
        <strain evidence="3 4">DSM 45312</strain>
    </source>
</reference>
<evidence type="ECO:0000259" key="2">
    <source>
        <dbReference type="PROSITE" id="PS51462"/>
    </source>
</evidence>
<sequence>MSGEIADSPESWPVEKTVEHYRGSKVAMVSDWVEMPGADGPEIVQRDRFEHPGAVAALALDDDGRVLLLNQYRHVVGHRLWELPAGIRDEVGEPPVRTAQRELLEEAGFTAERWFALADYFSSPGFCTERIQVFLARGITEVAESDIDFERIHEEADMPTVWLPLEEAVEAAAQGRFRNSATVIGLLAASRAAADGFASLPKAE</sequence>
<evidence type="ECO:0000313" key="3">
    <source>
        <dbReference type="EMBL" id="PSK86517.1"/>
    </source>
</evidence>
<dbReference type="GO" id="GO:0016787">
    <property type="term" value="F:hydrolase activity"/>
    <property type="evidence" value="ECO:0007669"/>
    <property type="project" value="UniProtKB-KW"/>
</dbReference>
<dbReference type="Gene3D" id="3.90.79.10">
    <property type="entry name" value="Nucleoside Triphosphate Pyrophosphohydrolase"/>
    <property type="match status" value="1"/>
</dbReference>
<dbReference type="GO" id="GO:0006753">
    <property type="term" value="P:nucleoside phosphate metabolic process"/>
    <property type="evidence" value="ECO:0007669"/>
    <property type="project" value="TreeGrafter"/>
</dbReference>
<organism evidence="3 4">
    <name type="scientific">Murinocardiopsis flavida</name>
    <dbReference type="NCBI Taxonomy" id="645275"/>
    <lineage>
        <taxon>Bacteria</taxon>
        <taxon>Bacillati</taxon>
        <taxon>Actinomycetota</taxon>
        <taxon>Actinomycetes</taxon>
        <taxon>Streptosporangiales</taxon>
        <taxon>Nocardiopsidaceae</taxon>
        <taxon>Murinocardiopsis</taxon>
    </lineage>
</organism>
<dbReference type="EMBL" id="PYGA01000034">
    <property type="protein sequence ID" value="PSK86517.1"/>
    <property type="molecule type" value="Genomic_DNA"/>
</dbReference>
<dbReference type="RefSeq" id="WP_106586679.1">
    <property type="nucleotide sequence ID" value="NZ_PYGA01000034.1"/>
</dbReference>
<dbReference type="Pfam" id="PF00293">
    <property type="entry name" value="NUDIX"/>
    <property type="match status" value="1"/>
</dbReference>